<evidence type="ECO:0000259" key="4">
    <source>
        <dbReference type="PROSITE" id="PS51135"/>
    </source>
</evidence>
<reference evidence="6" key="1">
    <citation type="submission" date="2025-08" db="UniProtKB">
        <authorList>
            <consortium name="RefSeq"/>
        </authorList>
    </citation>
    <scope>IDENTIFICATION</scope>
</reference>
<dbReference type="Pfam" id="PF09033">
    <property type="entry name" value="DFF-C"/>
    <property type="match status" value="1"/>
</dbReference>
<dbReference type="SUPFAM" id="SSF81783">
    <property type="entry name" value="C-terminal domain of DFF45/ICAD (DFF-C domain)"/>
    <property type="match status" value="1"/>
</dbReference>
<dbReference type="PANTHER" id="PTHR12306:SF16">
    <property type="entry name" value="DNAATION FACTOR SUBUNIT ALPHA"/>
    <property type="match status" value="1"/>
</dbReference>
<dbReference type="Pfam" id="PF02017">
    <property type="entry name" value="CIDE-N"/>
    <property type="match status" value="1"/>
</dbReference>
<dbReference type="SMART" id="SM00266">
    <property type="entry name" value="CAD"/>
    <property type="match status" value="1"/>
</dbReference>
<evidence type="ECO:0000256" key="1">
    <source>
        <dbReference type="ARBA" id="ARBA00022703"/>
    </source>
</evidence>
<gene>
    <name evidence="6" type="primary">DFFA</name>
</gene>
<dbReference type="Gene3D" id="3.10.20.10">
    <property type="match status" value="1"/>
</dbReference>
<proteinExistence type="predicted"/>
<dbReference type="CTD" id="1676"/>
<dbReference type="InterPro" id="IPR015121">
    <property type="entry name" value="DNA_fragmentation_mid_dom"/>
</dbReference>
<dbReference type="Gene3D" id="1.10.1490.10">
    <property type="entry name" value="C-terminal domain of DFF45/ICAD (DFF-C domain)"/>
    <property type="match status" value="2"/>
</dbReference>
<dbReference type="KEGG" id="nss:113424649"/>
<dbReference type="Proteomes" id="UP000504612">
    <property type="component" value="Unplaced"/>
</dbReference>
<dbReference type="GO" id="GO:0000785">
    <property type="term" value="C:chromatin"/>
    <property type="evidence" value="ECO:0007669"/>
    <property type="project" value="TreeGrafter"/>
</dbReference>
<dbReference type="InterPro" id="IPR003508">
    <property type="entry name" value="CIDE-N_dom"/>
</dbReference>
<sequence length="322" mass="35975">MAEGGSRLPLLKQCLIRRTGQQEQLGVAASSLQELKRKACHLLAIDLASQPVTLVLAEDGTIIEDNDYFLCLPQNTKFEVVAKNEKWTSTGEGTTWLEEEITNKTEVDTSGEKWKVLARQLKNDLSTIVLMSEEDLQELVDVPCSDLAGELAENPLQTQRLQASLQETLDRREEERRSRQLLKLYLQAIKKEDQATPTAQASEAEKKSGGGTDTVDLGSSGPSSVERTRLSACVVAVLKEKPAPELSLASQDLELICKEDSEALSRTLRWDKHKTESLKEACGQELSRRLQQFHSLNSLRNISKGKKKLPEPEGRLRSKRRK</sequence>
<evidence type="ECO:0000256" key="2">
    <source>
        <dbReference type="PROSITE-ProRule" id="PRU00447"/>
    </source>
</evidence>
<protein>
    <submittedName>
        <fullName evidence="6">DNAation factor subunit alpha isoform X1</fullName>
    </submittedName>
</protein>
<keyword evidence="1 2" id="KW-0053">Apoptosis</keyword>
<feature type="domain" description="CIDE-N" evidence="4">
    <location>
        <begin position="10"/>
        <end position="89"/>
    </location>
</feature>
<feature type="region of interest" description="Disordered" evidence="3">
    <location>
        <begin position="297"/>
        <end position="322"/>
    </location>
</feature>
<dbReference type="GeneID" id="113424649"/>
<dbReference type="PANTHER" id="PTHR12306">
    <property type="entry name" value="CELL DEATH ACTIVATOR CIDE"/>
    <property type="match status" value="1"/>
</dbReference>
<dbReference type="GO" id="GO:0006915">
    <property type="term" value="P:apoptotic process"/>
    <property type="evidence" value="ECO:0007669"/>
    <property type="project" value="UniProtKB-UniRule"/>
</dbReference>
<evidence type="ECO:0000313" key="5">
    <source>
        <dbReference type="Proteomes" id="UP000504612"/>
    </source>
</evidence>
<evidence type="ECO:0000256" key="3">
    <source>
        <dbReference type="SAM" id="MobiDB-lite"/>
    </source>
</evidence>
<dbReference type="SUPFAM" id="SSF54277">
    <property type="entry name" value="CAD &amp; PB1 domains"/>
    <property type="match status" value="1"/>
</dbReference>
<dbReference type="InterPro" id="IPR027296">
    <property type="entry name" value="DFF-C"/>
</dbReference>
<dbReference type="RefSeq" id="XP_026542240.1">
    <property type="nucleotide sequence ID" value="XM_026686455.1"/>
</dbReference>
<keyword evidence="5" id="KW-1185">Reference proteome</keyword>
<dbReference type="AlphaFoldDB" id="A0A6J1VH73"/>
<name>A0A6J1VH73_9SAUR</name>
<dbReference type="PROSITE" id="PS51135">
    <property type="entry name" value="CIDE_N"/>
    <property type="match status" value="1"/>
</dbReference>
<evidence type="ECO:0000313" key="6">
    <source>
        <dbReference type="RefSeq" id="XP_026542240.1"/>
    </source>
</evidence>
<organism evidence="5 6">
    <name type="scientific">Notechis scutatus</name>
    <name type="common">mainland tiger snake</name>
    <dbReference type="NCBI Taxonomy" id="8663"/>
    <lineage>
        <taxon>Eukaryota</taxon>
        <taxon>Metazoa</taxon>
        <taxon>Chordata</taxon>
        <taxon>Craniata</taxon>
        <taxon>Vertebrata</taxon>
        <taxon>Euteleostomi</taxon>
        <taxon>Lepidosauria</taxon>
        <taxon>Squamata</taxon>
        <taxon>Bifurcata</taxon>
        <taxon>Unidentata</taxon>
        <taxon>Episquamata</taxon>
        <taxon>Toxicofera</taxon>
        <taxon>Serpentes</taxon>
        <taxon>Colubroidea</taxon>
        <taxon>Elapidae</taxon>
        <taxon>Hydrophiinae</taxon>
        <taxon>Notechis</taxon>
    </lineage>
</organism>
<dbReference type="GO" id="GO:1900118">
    <property type="term" value="P:negative regulation of execution phase of apoptosis"/>
    <property type="evidence" value="ECO:0007669"/>
    <property type="project" value="TreeGrafter"/>
</dbReference>
<feature type="region of interest" description="Disordered" evidence="3">
    <location>
        <begin position="193"/>
        <end position="224"/>
    </location>
</feature>
<accession>A0A6J1VH73</accession>